<protein>
    <recommendedName>
        <fullName evidence="2">Fungal-type protein kinase domain-containing protein</fullName>
    </recommendedName>
</protein>
<feature type="non-terminal residue" evidence="3">
    <location>
        <position position="571"/>
    </location>
</feature>
<evidence type="ECO:0000313" key="3">
    <source>
        <dbReference type="EMBL" id="KAJ2929103.1"/>
    </source>
</evidence>
<dbReference type="Proteomes" id="UP001140091">
    <property type="component" value="Unassembled WGS sequence"/>
</dbReference>
<keyword evidence="4" id="KW-1185">Reference proteome</keyword>
<reference evidence="3" key="1">
    <citation type="submission" date="2022-06" db="EMBL/GenBank/DDBJ databases">
        <title>Genome Sequence of Candolleomyces eurysporus.</title>
        <authorList>
            <person name="Buettner E."/>
        </authorList>
    </citation>
    <scope>NUCLEOTIDE SEQUENCE</scope>
    <source>
        <strain evidence="3">VTCC 930004</strain>
    </source>
</reference>
<accession>A0A9W8JE29</accession>
<gene>
    <name evidence="3" type="ORF">H1R20_g7989</name>
</gene>
<dbReference type="InterPro" id="IPR040976">
    <property type="entry name" value="Pkinase_fungal"/>
</dbReference>
<comment type="caution">
    <text evidence="3">The sequence shown here is derived from an EMBL/GenBank/DDBJ whole genome shotgun (WGS) entry which is preliminary data.</text>
</comment>
<dbReference type="AlphaFoldDB" id="A0A9W8JE29"/>
<proteinExistence type="predicted"/>
<dbReference type="InterPro" id="IPR011009">
    <property type="entry name" value="Kinase-like_dom_sf"/>
</dbReference>
<sequence>MSHSTPVRPFERVYAEHKRDDMQKFAKYNLQQPSKEDEEDLDQYEKKCFKRLLDLIGLDSTNPPSPTPTLEFSSRSTFVDDANRASQWIKQDKNLPELLVFKSTPHDTQPKHVTDAESKPDMVAAFEKDWLSGKDERKVPWGCIRLAGEDASKGKTKSGQMQQAATYLDLLLLARPDFKAAFGLLISEKEFQLLVGIAGDRVYKFTFQWTSRITRQVAYTLVYCLYDFPTFQDSSIIMTHDKATRICTYTFTLTVKNKEDSKPQQVSCSRFICRYAQGSFGTRTHVFVSESLDPPKVAGQPIRVIKDQLCRKDTRFNEVGILEAIHRDGPVPGVVELVHEEKISSSLVKNRETVRLGLKQEGDPFMSIKTPQEMLMVAYDALEISRFLHAERNILHRDFSKGNILCVKDYQKAHSPSPVAISPTQTDQETAQTSSTVVLTDASLEAQERKPSFIKFLLEKSDDPQETSTLVIDFNRSEDLKGRERIAEDAADRTGTPVFIARAIEKGGPVPPPADETVLKTIPDCPLPYANRFPERIKKFDGVTKCIFDPQKLPHPHPPGMDTGFSAIRTK</sequence>
<dbReference type="SUPFAM" id="SSF56112">
    <property type="entry name" value="Protein kinase-like (PK-like)"/>
    <property type="match status" value="1"/>
</dbReference>
<evidence type="ECO:0000259" key="2">
    <source>
        <dbReference type="Pfam" id="PF17667"/>
    </source>
</evidence>
<dbReference type="Gene3D" id="1.10.510.10">
    <property type="entry name" value="Transferase(Phosphotransferase) domain 1"/>
    <property type="match status" value="1"/>
</dbReference>
<dbReference type="EMBL" id="JANBPK010000897">
    <property type="protein sequence ID" value="KAJ2929103.1"/>
    <property type="molecule type" value="Genomic_DNA"/>
</dbReference>
<dbReference type="OrthoDB" id="5569250at2759"/>
<dbReference type="Pfam" id="PF17667">
    <property type="entry name" value="Pkinase_fungal"/>
    <property type="match status" value="1"/>
</dbReference>
<organism evidence="3 4">
    <name type="scientific">Candolleomyces eurysporus</name>
    <dbReference type="NCBI Taxonomy" id="2828524"/>
    <lineage>
        <taxon>Eukaryota</taxon>
        <taxon>Fungi</taxon>
        <taxon>Dikarya</taxon>
        <taxon>Basidiomycota</taxon>
        <taxon>Agaricomycotina</taxon>
        <taxon>Agaricomycetes</taxon>
        <taxon>Agaricomycetidae</taxon>
        <taxon>Agaricales</taxon>
        <taxon>Agaricineae</taxon>
        <taxon>Psathyrellaceae</taxon>
        <taxon>Candolleomyces</taxon>
    </lineage>
</organism>
<name>A0A9W8JE29_9AGAR</name>
<feature type="region of interest" description="Disordered" evidence="1">
    <location>
        <begin position="551"/>
        <end position="571"/>
    </location>
</feature>
<evidence type="ECO:0000313" key="4">
    <source>
        <dbReference type="Proteomes" id="UP001140091"/>
    </source>
</evidence>
<evidence type="ECO:0000256" key="1">
    <source>
        <dbReference type="SAM" id="MobiDB-lite"/>
    </source>
</evidence>
<feature type="domain" description="Fungal-type protein kinase" evidence="2">
    <location>
        <begin position="348"/>
        <end position="505"/>
    </location>
</feature>